<dbReference type="PANTHER" id="PTHR43135">
    <property type="entry name" value="ALPHA-D-RIBOSE 1-METHYLPHOSPHONATE 5-TRIPHOSPHATE DIPHOSPHATASE"/>
    <property type="match status" value="1"/>
</dbReference>
<dbReference type="OrthoDB" id="9782972at2"/>
<evidence type="ECO:0000259" key="1">
    <source>
        <dbReference type="Pfam" id="PF01979"/>
    </source>
</evidence>
<accession>A0A512NF32</accession>
<dbReference type="RefSeq" id="WP_147151986.1">
    <property type="nucleotide sequence ID" value="NZ_BKAJ01000082.1"/>
</dbReference>
<evidence type="ECO:0000313" key="3">
    <source>
        <dbReference type="Proteomes" id="UP000321058"/>
    </source>
</evidence>
<reference evidence="2 3" key="1">
    <citation type="submission" date="2019-07" db="EMBL/GenBank/DDBJ databases">
        <title>Whole genome shotgun sequence of Reyranella soli NBRC 108950.</title>
        <authorList>
            <person name="Hosoyama A."/>
            <person name="Uohara A."/>
            <person name="Ohji S."/>
            <person name="Ichikawa N."/>
        </authorList>
    </citation>
    <scope>NUCLEOTIDE SEQUENCE [LARGE SCALE GENOMIC DNA]</scope>
    <source>
        <strain evidence="2 3">NBRC 108950</strain>
    </source>
</reference>
<organism evidence="2 3">
    <name type="scientific">Reyranella soli</name>
    <dbReference type="NCBI Taxonomy" id="1230389"/>
    <lineage>
        <taxon>Bacteria</taxon>
        <taxon>Pseudomonadati</taxon>
        <taxon>Pseudomonadota</taxon>
        <taxon>Alphaproteobacteria</taxon>
        <taxon>Hyphomicrobiales</taxon>
        <taxon>Reyranellaceae</taxon>
        <taxon>Reyranella</taxon>
    </lineage>
</organism>
<dbReference type="InterPro" id="IPR032466">
    <property type="entry name" value="Metal_Hydrolase"/>
</dbReference>
<dbReference type="AlphaFoldDB" id="A0A512NF32"/>
<dbReference type="InterPro" id="IPR051781">
    <property type="entry name" value="Metallo-dep_Hydrolase"/>
</dbReference>
<dbReference type="CDD" id="cd01299">
    <property type="entry name" value="Met_dep_hydrolase_A"/>
    <property type="match status" value="1"/>
</dbReference>
<dbReference type="Gene3D" id="2.30.40.10">
    <property type="entry name" value="Urease, subunit C, domain 1"/>
    <property type="match status" value="1"/>
</dbReference>
<dbReference type="EMBL" id="BKAJ01000082">
    <property type="protein sequence ID" value="GEP57560.1"/>
    <property type="molecule type" value="Genomic_DNA"/>
</dbReference>
<feature type="domain" description="Amidohydrolase-related" evidence="1">
    <location>
        <begin position="54"/>
        <end position="395"/>
    </location>
</feature>
<sequence length="412" mass="44691">MPQILFKNLNLLDPRWNEPRGGYEVLVEGDTIKEVSSKPIKAGKAQVVDCGKRTLMPGLIDCHVHVFLVEVNFRLLEAMPLTLLTAKSADLMKGMIDRGFTTVRDTGGADWGIKTAVESGLIPGPRLFISGRAIGPTGGHSDSRRRTDYAAASCGCCNAMVYSLAIADGPDQVRKAVREQMRQGADQVKIMCSGGVASPYDPLDSLQFSEAEIAAATDEAKAFGRYVLAHAYSPEAITRAVNNGVRTIEHGNLINAKAAKLLKSSGGYMVANLVTYFIMKERAAQFGMTADMLEKNDVVLEGALRSLEICKEAGVKVGYGSDLLGQLQVEQSREFMFRAEVLKPIEIIRQATTIGAEILRQEGKLGIVEPGAFADLIVVDGNPLKKLELFLDQGAHLPVIMKAGKFHKNELK</sequence>
<proteinExistence type="predicted"/>
<dbReference type="PANTHER" id="PTHR43135:SF3">
    <property type="entry name" value="ALPHA-D-RIBOSE 1-METHYLPHOSPHONATE 5-TRIPHOSPHATE DIPHOSPHATASE"/>
    <property type="match status" value="1"/>
</dbReference>
<dbReference type="Gene3D" id="3.20.20.140">
    <property type="entry name" value="Metal-dependent hydrolases"/>
    <property type="match status" value="1"/>
</dbReference>
<dbReference type="SUPFAM" id="SSF51556">
    <property type="entry name" value="Metallo-dependent hydrolases"/>
    <property type="match status" value="1"/>
</dbReference>
<name>A0A512NF32_9HYPH</name>
<keyword evidence="3" id="KW-1185">Reference proteome</keyword>
<dbReference type="Pfam" id="PF01979">
    <property type="entry name" value="Amidohydro_1"/>
    <property type="match status" value="1"/>
</dbReference>
<dbReference type="InterPro" id="IPR011059">
    <property type="entry name" value="Metal-dep_hydrolase_composite"/>
</dbReference>
<protein>
    <submittedName>
        <fullName evidence="2">Peptidase M38</fullName>
    </submittedName>
</protein>
<dbReference type="SUPFAM" id="SSF51338">
    <property type="entry name" value="Composite domain of metallo-dependent hydrolases"/>
    <property type="match status" value="2"/>
</dbReference>
<dbReference type="InterPro" id="IPR006680">
    <property type="entry name" value="Amidohydro-rel"/>
</dbReference>
<dbReference type="Proteomes" id="UP000321058">
    <property type="component" value="Unassembled WGS sequence"/>
</dbReference>
<dbReference type="InterPro" id="IPR057744">
    <property type="entry name" value="OTAase-like"/>
</dbReference>
<gene>
    <name evidence="2" type="ORF">RSO01_47260</name>
</gene>
<evidence type="ECO:0000313" key="2">
    <source>
        <dbReference type="EMBL" id="GEP57560.1"/>
    </source>
</evidence>
<comment type="caution">
    <text evidence="2">The sequence shown here is derived from an EMBL/GenBank/DDBJ whole genome shotgun (WGS) entry which is preliminary data.</text>
</comment>
<dbReference type="GO" id="GO:0016810">
    <property type="term" value="F:hydrolase activity, acting on carbon-nitrogen (but not peptide) bonds"/>
    <property type="evidence" value="ECO:0007669"/>
    <property type="project" value="InterPro"/>
</dbReference>